<gene>
    <name evidence="1" type="ORF">CON36_22430</name>
</gene>
<reference evidence="1 2" key="1">
    <citation type="submission" date="2017-09" db="EMBL/GenBank/DDBJ databases">
        <title>Large-scale bioinformatics analysis of Bacillus genomes uncovers conserved roles of natural products in bacterial physiology.</title>
        <authorList>
            <consortium name="Agbiome Team Llc"/>
            <person name="Bleich R.M."/>
            <person name="Grubbs K.J."/>
            <person name="Santa Maria K.C."/>
            <person name="Allen S.E."/>
            <person name="Farag S."/>
            <person name="Shank E.A."/>
            <person name="Bowers A."/>
        </authorList>
    </citation>
    <scope>NUCLEOTIDE SEQUENCE [LARGE SCALE GENOMIC DNA]</scope>
    <source>
        <strain evidence="1 2">AFS092789</strain>
    </source>
</reference>
<proteinExistence type="predicted"/>
<sequence>MSQEANHNIFKSERIDKGHQIVQTLLSLKEVKEFMEQNVLDFSSIDLNKNETQDGKSISIPVKSENEEISQFILAFEKEDGVLKVKVLTLNTEDGLKVSFNDLNSSNKTTGIYDENFNLIKVEKNGELQSQDIVKCIYNYFMALPGWLQGFCGGACSTCLGGLAPACAACAGCIGGNAWACF</sequence>
<dbReference type="Proteomes" id="UP000219922">
    <property type="component" value="Unassembled WGS sequence"/>
</dbReference>
<organism evidence="1 2">
    <name type="scientific">Bacillus cereus</name>
    <dbReference type="NCBI Taxonomy" id="1396"/>
    <lineage>
        <taxon>Bacteria</taxon>
        <taxon>Bacillati</taxon>
        <taxon>Bacillota</taxon>
        <taxon>Bacilli</taxon>
        <taxon>Bacillales</taxon>
        <taxon>Bacillaceae</taxon>
        <taxon>Bacillus</taxon>
        <taxon>Bacillus cereus group</taxon>
    </lineage>
</organism>
<evidence type="ECO:0000313" key="2">
    <source>
        <dbReference type="Proteomes" id="UP000219922"/>
    </source>
</evidence>
<dbReference type="RefSeq" id="WP_061668040.1">
    <property type="nucleotide sequence ID" value="NZ_NVMX01000039.1"/>
</dbReference>
<accession>A0A9X6SWD3</accession>
<dbReference type="AlphaFoldDB" id="A0A9X6SWD3"/>
<protein>
    <submittedName>
        <fullName evidence="1">Uncharacterized protein</fullName>
    </submittedName>
</protein>
<dbReference type="EMBL" id="NVMX01000039">
    <property type="protein sequence ID" value="PDZ96535.1"/>
    <property type="molecule type" value="Genomic_DNA"/>
</dbReference>
<name>A0A9X6SWD3_BACCE</name>
<comment type="caution">
    <text evidence="1">The sequence shown here is derived from an EMBL/GenBank/DDBJ whole genome shotgun (WGS) entry which is preliminary data.</text>
</comment>
<evidence type="ECO:0000313" key="1">
    <source>
        <dbReference type="EMBL" id="PDZ96535.1"/>
    </source>
</evidence>